<dbReference type="Gene3D" id="3.30.160.60">
    <property type="entry name" value="Classic Zinc Finger"/>
    <property type="match status" value="1"/>
</dbReference>
<keyword evidence="7" id="KW-0539">Nucleus</keyword>
<dbReference type="InterPro" id="IPR036236">
    <property type="entry name" value="Znf_C2H2_sf"/>
</dbReference>
<evidence type="ECO:0000256" key="8">
    <source>
        <dbReference type="PROSITE-ProRule" id="PRU00042"/>
    </source>
</evidence>
<evidence type="ECO:0000259" key="9">
    <source>
        <dbReference type="PROSITE" id="PS50157"/>
    </source>
</evidence>
<evidence type="ECO:0000256" key="4">
    <source>
        <dbReference type="ARBA" id="ARBA00022771"/>
    </source>
</evidence>
<keyword evidence="11" id="KW-1185">Reference proteome</keyword>
<dbReference type="GO" id="GO:0006357">
    <property type="term" value="P:regulation of transcription by RNA polymerase II"/>
    <property type="evidence" value="ECO:0007669"/>
    <property type="project" value="TreeGrafter"/>
</dbReference>
<reference evidence="10" key="1">
    <citation type="submission" date="2025-08" db="UniProtKB">
        <authorList>
            <consortium name="Ensembl"/>
        </authorList>
    </citation>
    <scope>IDENTIFICATION</scope>
</reference>
<dbReference type="GO" id="GO:0005634">
    <property type="term" value="C:nucleus"/>
    <property type="evidence" value="ECO:0007669"/>
    <property type="project" value="UniProtKB-SubCell"/>
</dbReference>
<keyword evidence="2" id="KW-0479">Metal-binding</keyword>
<dbReference type="Proteomes" id="UP000694389">
    <property type="component" value="Unassembled WGS sequence"/>
</dbReference>
<evidence type="ECO:0000256" key="2">
    <source>
        <dbReference type="ARBA" id="ARBA00022723"/>
    </source>
</evidence>
<dbReference type="Ensembl" id="ENSDLAT00005052499.2">
    <property type="protein sequence ID" value="ENSDLAP00005049255.1"/>
    <property type="gene ID" value="ENSDLAG00005021571.2"/>
</dbReference>
<dbReference type="FunFam" id="3.30.160.60:FF:000065">
    <property type="entry name" value="B-cell CLL/lymphoma 6, member B"/>
    <property type="match status" value="1"/>
</dbReference>
<feature type="domain" description="C2H2-type" evidence="9">
    <location>
        <begin position="32"/>
        <end position="59"/>
    </location>
</feature>
<keyword evidence="3" id="KW-0677">Repeat</keyword>
<evidence type="ECO:0000256" key="7">
    <source>
        <dbReference type="ARBA" id="ARBA00023242"/>
    </source>
</evidence>
<evidence type="ECO:0000256" key="1">
    <source>
        <dbReference type="ARBA" id="ARBA00004123"/>
    </source>
</evidence>
<protein>
    <recommendedName>
        <fullName evidence="9">C2H2-type domain-containing protein</fullName>
    </recommendedName>
</protein>
<keyword evidence="4 8" id="KW-0863">Zinc-finger</keyword>
<dbReference type="GeneTree" id="ENSGT01150000286939"/>
<dbReference type="PANTHER" id="PTHR24404">
    <property type="entry name" value="ZINC FINGER PROTEIN"/>
    <property type="match status" value="1"/>
</dbReference>
<dbReference type="PANTHER" id="PTHR24404:SF114">
    <property type="entry name" value="KLUMPFUSS, ISOFORM B-RELATED"/>
    <property type="match status" value="1"/>
</dbReference>
<dbReference type="GO" id="GO:0008270">
    <property type="term" value="F:zinc ion binding"/>
    <property type="evidence" value="ECO:0007669"/>
    <property type="project" value="UniProtKB-KW"/>
</dbReference>
<dbReference type="Pfam" id="PF00096">
    <property type="entry name" value="zf-C2H2"/>
    <property type="match status" value="2"/>
</dbReference>
<dbReference type="InterPro" id="IPR050589">
    <property type="entry name" value="Ikaros_C2H2-ZF"/>
</dbReference>
<accession>A0A8C4I172</accession>
<evidence type="ECO:0000256" key="5">
    <source>
        <dbReference type="ARBA" id="ARBA00022833"/>
    </source>
</evidence>
<dbReference type="GO" id="GO:0003700">
    <property type="term" value="F:DNA-binding transcription factor activity"/>
    <property type="evidence" value="ECO:0007669"/>
    <property type="project" value="TreeGrafter"/>
</dbReference>
<dbReference type="InterPro" id="IPR013087">
    <property type="entry name" value="Znf_C2H2_type"/>
</dbReference>
<sequence length="116" mass="12926">MCSTSLAHHSKLNPPGLLSDHEKVHTASVTPRICETCGKSFKYLAHLVLHQRKHRERQPSVCSDCGKQFSTKDYLRAAQCGQALAEVKAAKCTIITYIVYCRVLLMNSHIESVGEN</sequence>
<evidence type="ECO:0000256" key="6">
    <source>
        <dbReference type="ARBA" id="ARBA00023125"/>
    </source>
</evidence>
<name>A0A8C4I172_DICLA</name>
<dbReference type="PROSITE" id="PS50157">
    <property type="entry name" value="ZINC_FINGER_C2H2_2"/>
    <property type="match status" value="1"/>
</dbReference>
<keyword evidence="5" id="KW-0862">Zinc</keyword>
<evidence type="ECO:0000313" key="10">
    <source>
        <dbReference type="Ensembl" id="ENSDLAP00005049255.1"/>
    </source>
</evidence>
<evidence type="ECO:0000256" key="3">
    <source>
        <dbReference type="ARBA" id="ARBA00022737"/>
    </source>
</evidence>
<dbReference type="AlphaFoldDB" id="A0A8C4I172"/>
<dbReference type="PROSITE" id="PS00028">
    <property type="entry name" value="ZINC_FINGER_C2H2_1"/>
    <property type="match status" value="1"/>
</dbReference>
<dbReference type="GO" id="GO:0000978">
    <property type="term" value="F:RNA polymerase II cis-regulatory region sequence-specific DNA binding"/>
    <property type="evidence" value="ECO:0007669"/>
    <property type="project" value="TreeGrafter"/>
</dbReference>
<reference evidence="10" key="2">
    <citation type="submission" date="2025-09" db="UniProtKB">
        <authorList>
            <consortium name="Ensembl"/>
        </authorList>
    </citation>
    <scope>IDENTIFICATION</scope>
</reference>
<organism evidence="10 11">
    <name type="scientific">Dicentrarchus labrax</name>
    <name type="common">European seabass</name>
    <name type="synonym">Morone labrax</name>
    <dbReference type="NCBI Taxonomy" id="13489"/>
    <lineage>
        <taxon>Eukaryota</taxon>
        <taxon>Metazoa</taxon>
        <taxon>Chordata</taxon>
        <taxon>Craniata</taxon>
        <taxon>Vertebrata</taxon>
        <taxon>Euteleostomi</taxon>
        <taxon>Actinopterygii</taxon>
        <taxon>Neopterygii</taxon>
        <taxon>Teleostei</taxon>
        <taxon>Neoteleostei</taxon>
        <taxon>Acanthomorphata</taxon>
        <taxon>Eupercaria</taxon>
        <taxon>Moronidae</taxon>
        <taxon>Dicentrarchus</taxon>
    </lineage>
</organism>
<proteinExistence type="predicted"/>
<evidence type="ECO:0000313" key="11">
    <source>
        <dbReference type="Proteomes" id="UP000694389"/>
    </source>
</evidence>
<dbReference type="SUPFAM" id="SSF57667">
    <property type="entry name" value="beta-beta-alpha zinc fingers"/>
    <property type="match status" value="1"/>
</dbReference>
<comment type="subcellular location">
    <subcellularLocation>
        <location evidence="1">Nucleus</location>
    </subcellularLocation>
</comment>
<keyword evidence="6" id="KW-0238">DNA-binding</keyword>